<name>A0AAW9RAS1_9GAMM</name>
<dbReference type="Gene3D" id="3.30.1330.40">
    <property type="entry name" value="RutC-like"/>
    <property type="match status" value="1"/>
</dbReference>
<keyword evidence="2" id="KW-1185">Reference proteome</keyword>
<accession>A0AAW9RAS1</accession>
<gene>
    <name evidence="1" type="ORF">V3330_05095</name>
</gene>
<dbReference type="CDD" id="cd06154">
    <property type="entry name" value="YjgF_YER057c_UK114_like_6"/>
    <property type="match status" value="1"/>
</dbReference>
<dbReference type="PANTHER" id="PTHR43857:SF1">
    <property type="entry name" value="YJGH FAMILY PROTEIN"/>
    <property type="match status" value="1"/>
</dbReference>
<dbReference type="AlphaFoldDB" id="A0AAW9RAS1"/>
<dbReference type="EMBL" id="JAZHOG010000003">
    <property type="protein sequence ID" value="MEJ8566992.1"/>
    <property type="molecule type" value="Genomic_DNA"/>
</dbReference>
<dbReference type="InterPro" id="IPR006175">
    <property type="entry name" value="YjgF/YER057c/UK114"/>
</dbReference>
<evidence type="ECO:0000313" key="2">
    <source>
        <dbReference type="Proteomes" id="UP001359886"/>
    </source>
</evidence>
<dbReference type="RefSeq" id="WP_354694313.1">
    <property type="nucleotide sequence ID" value="NZ_JAZHOG010000003.1"/>
</dbReference>
<comment type="caution">
    <text evidence="1">The sequence shown here is derived from an EMBL/GenBank/DDBJ whole genome shotgun (WGS) entry which is preliminary data.</text>
</comment>
<reference evidence="1 2" key="1">
    <citation type="submission" date="2024-02" db="EMBL/GenBank/DDBJ databases">
        <title>A novel Wenzhouxiangellaceae bacterium, isolated from coastal sediments.</title>
        <authorList>
            <person name="Du Z.-J."/>
            <person name="Ye Y.-Q."/>
            <person name="Zhang X.-Y."/>
        </authorList>
    </citation>
    <scope>NUCLEOTIDE SEQUENCE [LARGE SCALE GENOMIC DNA]</scope>
    <source>
        <strain evidence="1 2">CH-27</strain>
    </source>
</reference>
<dbReference type="Pfam" id="PF01042">
    <property type="entry name" value="Ribonuc_L-PSP"/>
    <property type="match status" value="1"/>
</dbReference>
<dbReference type="SUPFAM" id="SSF55298">
    <property type="entry name" value="YjgF-like"/>
    <property type="match status" value="1"/>
</dbReference>
<dbReference type="Proteomes" id="UP001359886">
    <property type="component" value="Unassembled WGS sequence"/>
</dbReference>
<protein>
    <submittedName>
        <fullName evidence="1">RidA family protein</fullName>
    </submittedName>
</protein>
<dbReference type="InterPro" id="IPR035959">
    <property type="entry name" value="RutC-like_sf"/>
</dbReference>
<sequence length="140" mass="14966">MTKVVRVKSGSKFEDIASYSRLVSVGNHIYVSNTAGRNPETGEMPEDVTAQSLQAIANIERALIAAGSSLSDIVAIRVFVPNPADADAVGKVLGDKFRGIDPACTLTCSPLASDIFKMELEATAYRGASESEAEYIRLRN</sequence>
<organism evidence="1 2">
    <name type="scientific">Elongatibacter sediminis</name>
    <dbReference type="NCBI Taxonomy" id="3119006"/>
    <lineage>
        <taxon>Bacteria</taxon>
        <taxon>Pseudomonadati</taxon>
        <taxon>Pseudomonadota</taxon>
        <taxon>Gammaproteobacteria</taxon>
        <taxon>Chromatiales</taxon>
        <taxon>Wenzhouxiangellaceae</taxon>
        <taxon>Elongatibacter</taxon>
    </lineage>
</organism>
<evidence type="ECO:0000313" key="1">
    <source>
        <dbReference type="EMBL" id="MEJ8566992.1"/>
    </source>
</evidence>
<dbReference type="PANTHER" id="PTHR43857">
    <property type="entry name" value="BLR7761 PROTEIN"/>
    <property type="match status" value="1"/>
</dbReference>
<proteinExistence type="predicted"/>